<comment type="cofactor">
    <cofactor evidence="1">
        <name>a divalent metal cation</name>
        <dbReference type="ChEBI" id="CHEBI:60240"/>
    </cofactor>
</comment>
<dbReference type="EMBL" id="JAPWTK010000170">
    <property type="protein sequence ID" value="KAJ8947069.1"/>
    <property type="molecule type" value="Genomic_DNA"/>
</dbReference>
<organism evidence="4 5">
    <name type="scientific">Aromia moschata</name>
    <dbReference type="NCBI Taxonomy" id="1265417"/>
    <lineage>
        <taxon>Eukaryota</taxon>
        <taxon>Metazoa</taxon>
        <taxon>Ecdysozoa</taxon>
        <taxon>Arthropoda</taxon>
        <taxon>Hexapoda</taxon>
        <taxon>Insecta</taxon>
        <taxon>Pterygota</taxon>
        <taxon>Neoptera</taxon>
        <taxon>Endopterygota</taxon>
        <taxon>Coleoptera</taxon>
        <taxon>Polyphaga</taxon>
        <taxon>Cucujiformia</taxon>
        <taxon>Chrysomeloidea</taxon>
        <taxon>Cerambycidae</taxon>
        <taxon>Cerambycinae</taxon>
        <taxon>Callichromatini</taxon>
        <taxon>Aromia</taxon>
    </lineage>
</organism>
<evidence type="ECO:0000313" key="5">
    <source>
        <dbReference type="Proteomes" id="UP001162162"/>
    </source>
</evidence>
<dbReference type="InterPro" id="IPR027806">
    <property type="entry name" value="HARBI1_dom"/>
</dbReference>
<evidence type="ECO:0000259" key="3">
    <source>
        <dbReference type="Pfam" id="PF13359"/>
    </source>
</evidence>
<feature type="domain" description="DDE Tnp4" evidence="3">
    <location>
        <begin position="38"/>
        <end position="111"/>
    </location>
</feature>
<keyword evidence="2" id="KW-0479">Metal-binding</keyword>
<dbReference type="AlphaFoldDB" id="A0AAV8Y6J2"/>
<evidence type="ECO:0000256" key="2">
    <source>
        <dbReference type="ARBA" id="ARBA00022723"/>
    </source>
</evidence>
<proteinExistence type="predicted"/>
<protein>
    <recommendedName>
        <fullName evidence="3">DDE Tnp4 domain-containing protein</fullName>
    </recommendedName>
</protein>
<comment type="caution">
    <text evidence="4">The sequence shown here is derived from an EMBL/GenBank/DDBJ whole genome shotgun (WGS) entry which is preliminary data.</text>
</comment>
<evidence type="ECO:0000313" key="4">
    <source>
        <dbReference type="EMBL" id="KAJ8947069.1"/>
    </source>
</evidence>
<accession>A0AAV8Y6J2</accession>
<gene>
    <name evidence="4" type="ORF">NQ318_019964</name>
</gene>
<dbReference type="GO" id="GO:0046872">
    <property type="term" value="F:metal ion binding"/>
    <property type="evidence" value="ECO:0007669"/>
    <property type="project" value="UniProtKB-KW"/>
</dbReference>
<dbReference type="Pfam" id="PF13359">
    <property type="entry name" value="DDE_Tnp_4"/>
    <property type="match status" value="1"/>
</dbReference>
<keyword evidence="5" id="KW-1185">Reference proteome</keyword>
<reference evidence="4" key="1">
    <citation type="journal article" date="2023" name="Insect Mol. Biol.">
        <title>Genome sequencing provides insights into the evolution of gene families encoding plant cell wall-degrading enzymes in longhorned beetles.</title>
        <authorList>
            <person name="Shin N.R."/>
            <person name="Okamura Y."/>
            <person name="Kirsch R."/>
            <person name="Pauchet Y."/>
        </authorList>
    </citation>
    <scope>NUCLEOTIDE SEQUENCE</scope>
    <source>
        <strain evidence="4">AMC_N1</strain>
    </source>
</reference>
<dbReference type="Proteomes" id="UP001162162">
    <property type="component" value="Unassembled WGS sequence"/>
</dbReference>
<sequence>MSTIQFEKLLCLVGPVITKENTVREPISAIARLLITLSIVLLAICDANYSFTFIDIGAHGQRSDGGIFRDSAIGQNFAKREMNIPDPARLTVDGMPLPYVLVGDEAFQLRSIP</sequence>
<name>A0AAV8Y6J2_9CUCU</name>
<evidence type="ECO:0000256" key="1">
    <source>
        <dbReference type="ARBA" id="ARBA00001968"/>
    </source>
</evidence>